<keyword evidence="1" id="KW-0812">Transmembrane</keyword>
<dbReference type="PANTHER" id="PTHR37464:SF1">
    <property type="entry name" value="BLL2463 PROTEIN"/>
    <property type="match status" value="1"/>
</dbReference>
<name>A0A382EBV5_9ZZZZ</name>
<feature type="non-terminal residue" evidence="3">
    <location>
        <position position="134"/>
    </location>
</feature>
<accession>A0A382EBV5</accession>
<gene>
    <name evidence="3" type="ORF">METZ01_LOCUS200839</name>
</gene>
<evidence type="ECO:0000256" key="1">
    <source>
        <dbReference type="SAM" id="Phobius"/>
    </source>
</evidence>
<feature type="domain" description="Aerotolerance regulator N-terminal" evidence="2">
    <location>
        <begin position="1"/>
        <end position="78"/>
    </location>
</feature>
<sequence length="134" mass="15320">MRFLNPSAFFLLVLIPIVVLLHFLKLRRRQQIVPSVQMWLSAFEETQTNVPFQKLKTSLLLPLQILFLLMVVGSIARPAFYRPLENLDQAILIIETSASMSARNNGKTYFDQAKSESLGLISRLPSDCRIMILD</sequence>
<proteinExistence type="predicted"/>
<keyword evidence="1" id="KW-1133">Transmembrane helix</keyword>
<dbReference type="EMBL" id="UINC01043648">
    <property type="protein sequence ID" value="SVB47985.1"/>
    <property type="molecule type" value="Genomic_DNA"/>
</dbReference>
<feature type="transmembrane region" description="Helical" evidence="1">
    <location>
        <begin position="6"/>
        <end position="24"/>
    </location>
</feature>
<dbReference type="AlphaFoldDB" id="A0A382EBV5"/>
<evidence type="ECO:0000259" key="2">
    <source>
        <dbReference type="Pfam" id="PF07584"/>
    </source>
</evidence>
<reference evidence="3" key="1">
    <citation type="submission" date="2018-05" db="EMBL/GenBank/DDBJ databases">
        <authorList>
            <person name="Lanie J.A."/>
            <person name="Ng W.-L."/>
            <person name="Kazmierczak K.M."/>
            <person name="Andrzejewski T.M."/>
            <person name="Davidsen T.M."/>
            <person name="Wayne K.J."/>
            <person name="Tettelin H."/>
            <person name="Glass J.I."/>
            <person name="Rusch D."/>
            <person name="Podicherti R."/>
            <person name="Tsui H.-C.T."/>
            <person name="Winkler M.E."/>
        </authorList>
    </citation>
    <scope>NUCLEOTIDE SEQUENCE</scope>
</reference>
<keyword evidence="1" id="KW-0472">Membrane</keyword>
<dbReference type="Pfam" id="PF07584">
    <property type="entry name" value="BatA"/>
    <property type="match status" value="1"/>
</dbReference>
<dbReference type="InterPro" id="IPR024163">
    <property type="entry name" value="Aerotolerance_reg_N"/>
</dbReference>
<organism evidence="3">
    <name type="scientific">marine metagenome</name>
    <dbReference type="NCBI Taxonomy" id="408172"/>
    <lineage>
        <taxon>unclassified sequences</taxon>
        <taxon>metagenomes</taxon>
        <taxon>ecological metagenomes</taxon>
    </lineage>
</organism>
<protein>
    <recommendedName>
        <fullName evidence="2">Aerotolerance regulator N-terminal domain-containing protein</fullName>
    </recommendedName>
</protein>
<feature type="transmembrane region" description="Helical" evidence="1">
    <location>
        <begin position="59"/>
        <end position="80"/>
    </location>
</feature>
<evidence type="ECO:0000313" key="3">
    <source>
        <dbReference type="EMBL" id="SVB47985.1"/>
    </source>
</evidence>
<dbReference type="PANTHER" id="PTHR37464">
    <property type="entry name" value="BLL2463 PROTEIN"/>
    <property type="match status" value="1"/>
</dbReference>